<keyword evidence="1" id="KW-0547">Nucleotide-binding</keyword>
<dbReference type="InterPro" id="IPR000719">
    <property type="entry name" value="Prot_kinase_dom"/>
</dbReference>
<feature type="compositionally biased region" description="Low complexity" evidence="2">
    <location>
        <begin position="216"/>
        <end position="228"/>
    </location>
</feature>
<dbReference type="PANTHER" id="PTHR46146">
    <property type="entry name" value="SERINE/THREONINE-PROTEIN KINASE-LIKE PROTEIN CCR4"/>
    <property type="match status" value="1"/>
</dbReference>
<evidence type="ECO:0000256" key="1">
    <source>
        <dbReference type="PROSITE-ProRule" id="PRU10141"/>
    </source>
</evidence>
<evidence type="ECO:0000259" key="3">
    <source>
        <dbReference type="PROSITE" id="PS50011"/>
    </source>
</evidence>
<sequence>MGYLSSCRADSSILTSNSHYPNASKSKKTKSKEENGIQEFNYSDLVVATNGFSEQKLLGKGSHGCVYKGVLQSGKLVAIKKPSRSSAVRLAQNSSSSGINTSEVDNEIHILSKISSPGLVNLVGFSNDSIDRLLVVEFMSNGHRAPCGIRSNSLNNPRHRDGGSWDLVDRSVGQSMRNSKRVHSNLGLEARNNLMDLMAETDGKSKFRGEAKGVEPASPAGSRASSFRGGSGRIINRDRAESLSHSYKRDDVFQLRRTQTTGGRSVSFSKSDRLGRFTGASYCIQAADPV</sequence>
<dbReference type="InterPro" id="IPR011009">
    <property type="entry name" value="Kinase-like_dom_sf"/>
</dbReference>
<dbReference type="PROSITE" id="PS00107">
    <property type="entry name" value="PROTEIN_KINASE_ATP"/>
    <property type="match status" value="1"/>
</dbReference>
<dbReference type="PANTHER" id="PTHR46146:SF23">
    <property type="entry name" value="PROTEIN KINASE DOMAIN-CONTAINING PROTEIN"/>
    <property type="match status" value="1"/>
</dbReference>
<feature type="binding site" evidence="1">
    <location>
        <position position="81"/>
    </location>
    <ligand>
        <name>ATP</name>
        <dbReference type="ChEBI" id="CHEBI:30616"/>
    </ligand>
</feature>
<name>A0A835LHQ5_9MAGN</name>
<protein>
    <recommendedName>
        <fullName evidence="3">Protein kinase domain-containing protein</fullName>
    </recommendedName>
</protein>
<dbReference type="EMBL" id="JADFTS010000007">
    <property type="protein sequence ID" value="KAF9595988.1"/>
    <property type="molecule type" value="Genomic_DNA"/>
</dbReference>
<comment type="caution">
    <text evidence="4">The sequence shown here is derived from an EMBL/GenBank/DDBJ whole genome shotgun (WGS) entry which is preliminary data.</text>
</comment>
<dbReference type="PROSITE" id="PS50011">
    <property type="entry name" value="PROTEIN_KINASE_DOM"/>
    <property type="match status" value="1"/>
</dbReference>
<organism evidence="4 5">
    <name type="scientific">Coptis chinensis</name>
    <dbReference type="NCBI Taxonomy" id="261450"/>
    <lineage>
        <taxon>Eukaryota</taxon>
        <taxon>Viridiplantae</taxon>
        <taxon>Streptophyta</taxon>
        <taxon>Embryophyta</taxon>
        <taxon>Tracheophyta</taxon>
        <taxon>Spermatophyta</taxon>
        <taxon>Magnoliopsida</taxon>
        <taxon>Ranunculales</taxon>
        <taxon>Ranunculaceae</taxon>
        <taxon>Coptidoideae</taxon>
        <taxon>Coptis</taxon>
    </lineage>
</organism>
<gene>
    <name evidence="4" type="ORF">IFM89_006915</name>
</gene>
<evidence type="ECO:0000256" key="2">
    <source>
        <dbReference type="SAM" id="MobiDB-lite"/>
    </source>
</evidence>
<dbReference type="AlphaFoldDB" id="A0A835LHQ5"/>
<dbReference type="SUPFAM" id="SSF56112">
    <property type="entry name" value="Protein kinase-like (PK-like)"/>
    <property type="match status" value="1"/>
</dbReference>
<dbReference type="Pfam" id="PF00069">
    <property type="entry name" value="Pkinase"/>
    <property type="match status" value="1"/>
</dbReference>
<accession>A0A835LHQ5</accession>
<dbReference type="Gene3D" id="3.30.200.20">
    <property type="entry name" value="Phosphorylase Kinase, domain 1"/>
    <property type="match status" value="1"/>
</dbReference>
<dbReference type="OrthoDB" id="1938319at2759"/>
<keyword evidence="1" id="KW-0067">ATP-binding</keyword>
<dbReference type="Proteomes" id="UP000631114">
    <property type="component" value="Unassembled WGS sequence"/>
</dbReference>
<evidence type="ECO:0000313" key="4">
    <source>
        <dbReference type="EMBL" id="KAF9595988.1"/>
    </source>
</evidence>
<keyword evidence="5" id="KW-1185">Reference proteome</keyword>
<feature type="domain" description="Protein kinase" evidence="3">
    <location>
        <begin position="52"/>
        <end position="290"/>
    </location>
</feature>
<dbReference type="GO" id="GO:0005524">
    <property type="term" value="F:ATP binding"/>
    <property type="evidence" value="ECO:0007669"/>
    <property type="project" value="UniProtKB-UniRule"/>
</dbReference>
<feature type="region of interest" description="Disordered" evidence="2">
    <location>
        <begin position="209"/>
        <end position="241"/>
    </location>
</feature>
<dbReference type="GO" id="GO:0004672">
    <property type="term" value="F:protein kinase activity"/>
    <property type="evidence" value="ECO:0007669"/>
    <property type="project" value="InterPro"/>
</dbReference>
<evidence type="ECO:0000313" key="5">
    <source>
        <dbReference type="Proteomes" id="UP000631114"/>
    </source>
</evidence>
<reference evidence="4 5" key="1">
    <citation type="submission" date="2020-10" db="EMBL/GenBank/DDBJ databases">
        <title>The Coptis chinensis genome and diversification of protoberbering-type alkaloids.</title>
        <authorList>
            <person name="Wang B."/>
            <person name="Shu S."/>
            <person name="Song C."/>
            <person name="Liu Y."/>
        </authorList>
    </citation>
    <scope>NUCLEOTIDE SEQUENCE [LARGE SCALE GENOMIC DNA]</scope>
    <source>
        <strain evidence="4">HL-2020</strain>
        <tissue evidence="4">Leaf</tissue>
    </source>
</reference>
<dbReference type="InterPro" id="IPR017441">
    <property type="entry name" value="Protein_kinase_ATP_BS"/>
</dbReference>
<proteinExistence type="predicted"/>